<evidence type="ECO:0000256" key="1">
    <source>
        <dbReference type="SAM" id="MobiDB-lite"/>
    </source>
</evidence>
<comment type="caution">
    <text evidence="2">The sequence shown here is derived from an EMBL/GenBank/DDBJ whole genome shotgun (WGS) entry which is preliminary data.</text>
</comment>
<accession>A0A150H317</accession>
<reference evidence="3" key="1">
    <citation type="journal article" date="2016" name="Nat. Commun.">
        <title>The Gonium pectorale genome demonstrates co-option of cell cycle regulation during the evolution of multicellularity.</title>
        <authorList>
            <person name="Hanschen E.R."/>
            <person name="Marriage T.N."/>
            <person name="Ferris P.J."/>
            <person name="Hamaji T."/>
            <person name="Toyoda A."/>
            <person name="Fujiyama A."/>
            <person name="Neme R."/>
            <person name="Noguchi H."/>
            <person name="Minakuchi Y."/>
            <person name="Suzuki M."/>
            <person name="Kawai-Toyooka H."/>
            <person name="Smith D.R."/>
            <person name="Sparks H."/>
            <person name="Anderson J."/>
            <person name="Bakaric R."/>
            <person name="Luria V."/>
            <person name="Karger A."/>
            <person name="Kirschner M.W."/>
            <person name="Durand P.M."/>
            <person name="Michod R.E."/>
            <person name="Nozaki H."/>
            <person name="Olson B.J."/>
        </authorList>
    </citation>
    <scope>NUCLEOTIDE SEQUENCE [LARGE SCALE GENOMIC DNA]</scope>
    <source>
        <strain evidence="3">NIES-2863</strain>
    </source>
</reference>
<feature type="region of interest" description="Disordered" evidence="1">
    <location>
        <begin position="214"/>
        <end position="250"/>
    </location>
</feature>
<evidence type="ECO:0000313" key="2">
    <source>
        <dbReference type="EMBL" id="KXZ55970.1"/>
    </source>
</evidence>
<feature type="compositionally biased region" description="Low complexity" evidence="1">
    <location>
        <begin position="130"/>
        <end position="140"/>
    </location>
</feature>
<dbReference type="STRING" id="33097.A0A150H317"/>
<name>A0A150H317_GONPE</name>
<dbReference type="AlphaFoldDB" id="A0A150H317"/>
<proteinExistence type="predicted"/>
<keyword evidence="3" id="KW-1185">Reference proteome</keyword>
<protein>
    <submittedName>
        <fullName evidence="2">Uncharacterized protein</fullName>
    </submittedName>
</protein>
<organism evidence="2 3">
    <name type="scientific">Gonium pectorale</name>
    <name type="common">Green alga</name>
    <dbReference type="NCBI Taxonomy" id="33097"/>
    <lineage>
        <taxon>Eukaryota</taxon>
        <taxon>Viridiplantae</taxon>
        <taxon>Chlorophyta</taxon>
        <taxon>core chlorophytes</taxon>
        <taxon>Chlorophyceae</taxon>
        <taxon>CS clade</taxon>
        <taxon>Chlamydomonadales</taxon>
        <taxon>Volvocaceae</taxon>
        <taxon>Gonium</taxon>
    </lineage>
</organism>
<gene>
    <name evidence="2" type="ORF">GPECTOR_2g1522</name>
</gene>
<dbReference type="Proteomes" id="UP000075714">
    <property type="component" value="Unassembled WGS sequence"/>
</dbReference>
<feature type="region of interest" description="Disordered" evidence="1">
    <location>
        <begin position="117"/>
        <end position="152"/>
    </location>
</feature>
<feature type="compositionally biased region" description="Low complexity" evidence="1">
    <location>
        <begin position="225"/>
        <end position="240"/>
    </location>
</feature>
<dbReference type="EMBL" id="LSYV01000003">
    <property type="protein sequence ID" value="KXZ55970.1"/>
    <property type="molecule type" value="Genomic_DNA"/>
</dbReference>
<evidence type="ECO:0000313" key="3">
    <source>
        <dbReference type="Proteomes" id="UP000075714"/>
    </source>
</evidence>
<sequence>MQALLRGWHTARAAAEPSSAPVASTAAAASSGAAGGSGSLTQRTAAAAARFAGAEARSATGSGAAAAVVAAAAAAGSSSWSRESMAMAMAASHGERGRLAAIYSGMLRHGESAVRSSLEASLFQQPQPPHQQGLQQKPQPANGKGPALKSKPTTALVPTAHTAPAHAPCAATAAAAWAAARPNGTGSPPPSMDVSYNSCSDYGFTPATLAVAQQQGPAAARSYQDRAAQAHAAQRQRLARPSVRGPSPGR</sequence>